<dbReference type="EMBL" id="KZ998843">
    <property type="protein sequence ID" value="RKO85690.1"/>
    <property type="molecule type" value="Genomic_DNA"/>
</dbReference>
<feature type="compositionally biased region" description="Polar residues" evidence="1">
    <location>
        <begin position="215"/>
        <end position="236"/>
    </location>
</feature>
<feature type="compositionally biased region" description="Low complexity" evidence="1">
    <location>
        <begin position="183"/>
        <end position="194"/>
    </location>
</feature>
<feature type="region of interest" description="Disordered" evidence="1">
    <location>
        <begin position="134"/>
        <end position="308"/>
    </location>
</feature>
<proteinExistence type="predicted"/>
<dbReference type="AlphaFoldDB" id="A0A4P9W4Q4"/>
<protein>
    <submittedName>
        <fullName evidence="2">Uncharacterized protein</fullName>
    </submittedName>
</protein>
<feature type="compositionally biased region" description="Pro residues" evidence="1">
    <location>
        <begin position="167"/>
        <end position="182"/>
    </location>
</feature>
<feature type="compositionally biased region" description="Low complexity" evidence="1">
    <location>
        <begin position="76"/>
        <end position="100"/>
    </location>
</feature>
<sequence length="334" mass="35134">MSASPPPVRTPNDGQTSSTATGPPPQPRNTPRTLIFASFGPPMPWADTPRTRDPPGPAYPVGMSQGIGQYQGSGPATSSGSRASRQSSQAGQARSATGAGAQRGGDGGPLVWDEATRFGRYPLIVETPVELREMQGGREMRGSDSAYIQGKQRGFGQAQRMTGRPEPGQPQPYSGPLPPPPALQYQHQQQFAAPTTGASRSQRVPRHHDLECSAATISSYGESQPGTSLRTMQPPSTAKPEAKHVSVESSKSGVEWNASASKSSRTGASNPESAETSLRSETPALAREGNTGGIIYGPFSEHGIDPNDVGVSDEPYHFIASSHIVVPFRVAPAL</sequence>
<name>A0A4P9W4Q4_9FUNG</name>
<evidence type="ECO:0000313" key="2">
    <source>
        <dbReference type="EMBL" id="RKO85690.1"/>
    </source>
</evidence>
<evidence type="ECO:0000313" key="3">
    <source>
        <dbReference type="Proteomes" id="UP000269721"/>
    </source>
</evidence>
<dbReference type="Proteomes" id="UP000269721">
    <property type="component" value="Unassembled WGS sequence"/>
</dbReference>
<gene>
    <name evidence="2" type="ORF">BDK51DRAFT_47724</name>
</gene>
<feature type="compositionally biased region" description="Polar residues" evidence="1">
    <location>
        <begin position="247"/>
        <end position="280"/>
    </location>
</feature>
<accession>A0A4P9W4Q4</accession>
<keyword evidence="3" id="KW-1185">Reference proteome</keyword>
<reference evidence="3" key="1">
    <citation type="journal article" date="2018" name="Nat. Microbiol.">
        <title>Leveraging single-cell genomics to expand the fungal tree of life.</title>
        <authorList>
            <person name="Ahrendt S.R."/>
            <person name="Quandt C.A."/>
            <person name="Ciobanu D."/>
            <person name="Clum A."/>
            <person name="Salamov A."/>
            <person name="Andreopoulos B."/>
            <person name="Cheng J.F."/>
            <person name="Woyke T."/>
            <person name="Pelin A."/>
            <person name="Henrissat B."/>
            <person name="Reynolds N.K."/>
            <person name="Benny G.L."/>
            <person name="Smith M.E."/>
            <person name="James T.Y."/>
            <person name="Grigoriev I.V."/>
        </authorList>
    </citation>
    <scope>NUCLEOTIDE SEQUENCE [LARGE SCALE GENOMIC DNA]</scope>
</reference>
<evidence type="ECO:0000256" key="1">
    <source>
        <dbReference type="SAM" id="MobiDB-lite"/>
    </source>
</evidence>
<feature type="compositionally biased region" description="Polar residues" evidence="1">
    <location>
        <begin position="66"/>
        <end position="75"/>
    </location>
</feature>
<feature type="region of interest" description="Disordered" evidence="1">
    <location>
        <begin position="1"/>
        <end position="113"/>
    </location>
</feature>
<organism evidence="2 3">
    <name type="scientific">Blyttiomyces helicus</name>
    <dbReference type="NCBI Taxonomy" id="388810"/>
    <lineage>
        <taxon>Eukaryota</taxon>
        <taxon>Fungi</taxon>
        <taxon>Fungi incertae sedis</taxon>
        <taxon>Chytridiomycota</taxon>
        <taxon>Chytridiomycota incertae sedis</taxon>
        <taxon>Chytridiomycetes</taxon>
        <taxon>Chytridiomycetes incertae sedis</taxon>
        <taxon>Blyttiomyces</taxon>
    </lineage>
</organism>
<feature type="compositionally biased region" description="Polar residues" evidence="1">
    <location>
        <begin position="12"/>
        <end position="21"/>
    </location>
</feature>